<organism evidence="4 5">
    <name type="scientific">Clostridium frigoriphilum</name>
    <dbReference type="NCBI Taxonomy" id="443253"/>
    <lineage>
        <taxon>Bacteria</taxon>
        <taxon>Bacillati</taxon>
        <taxon>Bacillota</taxon>
        <taxon>Clostridia</taxon>
        <taxon>Eubacteriales</taxon>
        <taxon>Clostridiaceae</taxon>
        <taxon>Clostridium</taxon>
    </lineage>
</organism>
<keyword evidence="2" id="KW-0732">Signal</keyword>
<reference evidence="4 5" key="1">
    <citation type="submission" date="2023-11" db="EMBL/GenBank/DDBJ databases">
        <title>Draft genome sequence of a psychrophilic Clostridium strain from permafrost water brine.</title>
        <authorList>
            <person name="Shcherbakova V.A."/>
            <person name="Trubitsyn V.E."/>
            <person name="Zakharyuk A.G."/>
        </authorList>
    </citation>
    <scope>NUCLEOTIDE SEQUENCE [LARGE SCALE GENOMIC DNA]</scope>
    <source>
        <strain evidence="4 5">14F</strain>
    </source>
</reference>
<evidence type="ECO:0000259" key="3">
    <source>
        <dbReference type="SMART" id="SM01217"/>
    </source>
</evidence>
<protein>
    <submittedName>
        <fullName evidence="4">Glycoside hydrolase family 3 C-terminal domain-containing protein</fullName>
    </submittedName>
</protein>
<keyword evidence="5" id="KW-1185">Reference proteome</keyword>
<evidence type="ECO:0000313" key="4">
    <source>
        <dbReference type="EMBL" id="MEF2111822.1"/>
    </source>
</evidence>
<keyword evidence="4" id="KW-0378">Hydrolase</keyword>
<dbReference type="RefSeq" id="WP_216249848.1">
    <property type="nucleotide sequence ID" value="NZ_JAZHFS010000004.1"/>
</dbReference>
<dbReference type="InterPro" id="IPR026891">
    <property type="entry name" value="Fn3-like"/>
</dbReference>
<feature type="domain" description="Fibronectin type III-like" evidence="3">
    <location>
        <begin position="626"/>
        <end position="695"/>
    </location>
</feature>
<dbReference type="GO" id="GO:0016787">
    <property type="term" value="F:hydrolase activity"/>
    <property type="evidence" value="ECO:0007669"/>
    <property type="project" value="UniProtKB-KW"/>
</dbReference>
<dbReference type="PANTHER" id="PTHR42721:SF3">
    <property type="entry name" value="BETA-D-XYLOSIDASE 5-RELATED"/>
    <property type="match status" value="1"/>
</dbReference>
<proteinExistence type="inferred from homology"/>
<dbReference type="Pfam" id="PF00933">
    <property type="entry name" value="Glyco_hydro_3"/>
    <property type="match status" value="1"/>
</dbReference>
<dbReference type="Proteomes" id="UP001498469">
    <property type="component" value="Unassembled WGS sequence"/>
</dbReference>
<gene>
    <name evidence="4" type="ORF">SJI18_05790</name>
</gene>
<dbReference type="InterPro" id="IPR001764">
    <property type="entry name" value="Glyco_hydro_3_N"/>
</dbReference>
<dbReference type="SMART" id="SM01217">
    <property type="entry name" value="Fn3_like"/>
    <property type="match status" value="1"/>
</dbReference>
<evidence type="ECO:0000313" key="5">
    <source>
        <dbReference type="Proteomes" id="UP001498469"/>
    </source>
</evidence>
<dbReference type="Pfam" id="PF14310">
    <property type="entry name" value="Fn3-like"/>
    <property type="match status" value="1"/>
</dbReference>
<comment type="similarity">
    <text evidence="1">Belongs to the glycosyl hydrolase 3 family.</text>
</comment>
<accession>A0ABU7UKB0</accession>
<dbReference type="EMBL" id="JAZHFS010000004">
    <property type="protein sequence ID" value="MEF2111822.1"/>
    <property type="molecule type" value="Genomic_DNA"/>
</dbReference>
<dbReference type="Pfam" id="PF01915">
    <property type="entry name" value="Glyco_hydro_3_C"/>
    <property type="match status" value="1"/>
</dbReference>
<name>A0ABU7UKB0_9CLOT</name>
<dbReference type="PANTHER" id="PTHR42721">
    <property type="entry name" value="SUGAR HYDROLASE-RELATED"/>
    <property type="match status" value="1"/>
</dbReference>
<evidence type="ECO:0000256" key="1">
    <source>
        <dbReference type="ARBA" id="ARBA00005336"/>
    </source>
</evidence>
<comment type="caution">
    <text evidence="4">The sequence shown here is derived from an EMBL/GenBank/DDBJ whole genome shotgun (WGS) entry which is preliminary data.</text>
</comment>
<sequence>MKVISKYKNENLSFEDRAKDLVSKMTLFEKVSQMTYNSAAIDRLSVPSYNWWNEALHGVARAGVATMFPQAIGMAATFDEELIYQVAGVISTEGRAKYNESQRKKDHDIYKGLTFWAPNINIFRDPRWGRGHETYGEDPYLTGRLGVAFIKGLQGNDKRYMKSAACAKHFAVHSGPEAKRHSFNAVVSKKDLRETYLPSFKEAVKEANVEAVMGAYNRTNGEACCGSKTLLNDILRDEWGFKGHITSDCWAIKDFHEGHGITSNAVESVALAVNNGCDLNCGNMYLNLYLAYKEGMVTEETIDKSVIRLMNTRMKLGMFDDPTNVPFAKIPYEENDSKEHLELALDVSRKTMVLLKNEDNILPLDKNKIKSIAVIGPNANSRDALIGNYYGTSSKYVTVLEGLQQVVNQDTRVYYAQGCHLFKDKVENLAMPEDRIAEAVSVAQRSDVVVMCLGLDANIEGEEGDDSNAQAGGDKMDLNLPGLQQKLLEEVYKTGKPIILVLLSGSALAINWADEHIPAIVQAWYPSAQGGKAIASLIFGEYSPSGKLPVTFYKSTQELPDFEDYAMKNRTYRYMENEALYPFGYGLSYSKFEYSNLRISKSEIEVNETVNLSVTVKNIGQYEGDETVQLYLKDVDATVVVPKYQLKGIKNVSLKPSEEKEVSFELTPRQMALIDDEGKCILEPGLFEVFVGGSQPDKRSKELTGVCIQKSTFNVKGESIVLEY</sequence>
<dbReference type="InterPro" id="IPR002772">
    <property type="entry name" value="Glyco_hydro_3_C"/>
</dbReference>
<dbReference type="InterPro" id="IPR044993">
    <property type="entry name" value="BXL"/>
</dbReference>
<evidence type="ECO:0000256" key="2">
    <source>
        <dbReference type="ARBA" id="ARBA00022729"/>
    </source>
</evidence>